<dbReference type="RefSeq" id="WP_301856180.1">
    <property type="nucleotide sequence ID" value="NZ_JAUJWU010000002.1"/>
</dbReference>
<dbReference type="InterPro" id="IPR025630">
    <property type="entry name" value="DUF4288"/>
</dbReference>
<reference evidence="1 2" key="1">
    <citation type="submission" date="2023-07" db="EMBL/GenBank/DDBJ databases">
        <title>Novel species in genus Planococcus.</title>
        <authorList>
            <person name="Ning S."/>
        </authorList>
    </citation>
    <scope>NUCLEOTIDE SEQUENCE [LARGE SCALE GENOMIC DNA]</scope>
    <source>
        <strain evidence="1 2">N017</strain>
    </source>
</reference>
<accession>A0ABT8NCE2</accession>
<name>A0ABT8NCE2_9BACL</name>
<gene>
    <name evidence="1" type="ORF">QWY13_08555</name>
</gene>
<protein>
    <submittedName>
        <fullName evidence="1">DUF4288 domain-containing protein</fullName>
    </submittedName>
</protein>
<dbReference type="Proteomes" id="UP001172142">
    <property type="component" value="Unassembled WGS sequence"/>
</dbReference>
<organism evidence="1 2">
    <name type="scientific">Planococcus shenhongbingii</name>
    <dbReference type="NCBI Taxonomy" id="3058398"/>
    <lineage>
        <taxon>Bacteria</taxon>
        <taxon>Bacillati</taxon>
        <taxon>Bacillota</taxon>
        <taxon>Bacilli</taxon>
        <taxon>Bacillales</taxon>
        <taxon>Caryophanaceae</taxon>
        <taxon>Planococcus</taxon>
    </lineage>
</organism>
<proteinExistence type="predicted"/>
<dbReference type="EMBL" id="JAUJWU010000002">
    <property type="protein sequence ID" value="MDN7245551.1"/>
    <property type="molecule type" value="Genomic_DNA"/>
</dbReference>
<dbReference type="Pfam" id="PF14119">
    <property type="entry name" value="DUF4288"/>
    <property type="match status" value="1"/>
</dbReference>
<comment type="caution">
    <text evidence="1">The sequence shown here is derived from an EMBL/GenBank/DDBJ whole genome shotgun (WGS) entry which is preliminary data.</text>
</comment>
<keyword evidence="2" id="KW-1185">Reference proteome</keyword>
<evidence type="ECO:0000313" key="1">
    <source>
        <dbReference type="EMBL" id="MDN7245551.1"/>
    </source>
</evidence>
<evidence type="ECO:0000313" key="2">
    <source>
        <dbReference type="Proteomes" id="UP001172142"/>
    </source>
</evidence>
<sequence>MKKMTKDWDWYAVKVLYECLISGEAAPELMMDDNSPDDHKMFEESILLVKAPSIDQANAFGEKEARKQQHDYLNPYGEKVEWKFVELIHCVWLSAPKIQIGTEVYSRFLIVPPDIPTKEVISHYYPETVTEELVDKNLLQRNEDFDI</sequence>